<dbReference type="PANTHER" id="PTHR43280:SF32">
    <property type="entry name" value="TRANSCRIPTIONAL REGULATORY PROTEIN"/>
    <property type="match status" value="1"/>
</dbReference>
<dbReference type="AlphaFoldDB" id="A0A562T4F1"/>
<reference evidence="5 6" key="1">
    <citation type="journal article" date="2013" name="Stand. Genomic Sci.">
        <title>Genomic Encyclopedia of Type Strains, Phase I: The one thousand microbial genomes (KMG-I) project.</title>
        <authorList>
            <person name="Kyrpides N.C."/>
            <person name="Woyke T."/>
            <person name="Eisen J.A."/>
            <person name="Garrity G."/>
            <person name="Lilburn T.G."/>
            <person name="Beck B.J."/>
            <person name="Whitman W.B."/>
            <person name="Hugenholtz P."/>
            <person name="Klenk H.P."/>
        </authorList>
    </citation>
    <scope>NUCLEOTIDE SEQUENCE [LARGE SCALE GENOMIC DNA]</scope>
    <source>
        <strain evidence="5 6">DSM 13484</strain>
    </source>
</reference>
<dbReference type="InterPro" id="IPR020449">
    <property type="entry name" value="Tscrpt_reg_AraC-type_HTH"/>
</dbReference>
<dbReference type="InterPro" id="IPR009057">
    <property type="entry name" value="Homeodomain-like_sf"/>
</dbReference>
<name>A0A562T4F1_CHIJA</name>
<feature type="domain" description="HTH araC/xylS-type" evidence="4">
    <location>
        <begin position="180"/>
        <end position="278"/>
    </location>
</feature>
<evidence type="ECO:0000256" key="2">
    <source>
        <dbReference type="ARBA" id="ARBA00023125"/>
    </source>
</evidence>
<sequence length="291" mass="33990">MKLIYRNSKTTGECRLVLDEDTFDRIFYGRDRKEKLLTMAWNRGAAQSVVVDGVQYDFPQHSILCLMINQSFHFSNPADIIAWQFNRDFYCIVNHDKEVSCVGFLFYGSQQLMFTVLNEEKQYKLDLLLKVFIEEFETVDNIQEDMLQMLLKRLIIIVTRLAKQQFLSEELTDQKLDIIRQFNLLVEQNYKKQHRVKFYAEQLHRSPKTLANLFALYNNKSPLAVIQDRVALEAKRLLIYTDKSSKEIAYELGFEDAAYFSNFFKKAVSVSPSEFRNSKASLFSAGNARGS</sequence>
<dbReference type="SUPFAM" id="SSF46689">
    <property type="entry name" value="Homeodomain-like"/>
    <property type="match status" value="1"/>
</dbReference>
<organism evidence="5 6">
    <name type="scientific">Chitinophaga japonensis</name>
    <name type="common">Flexibacter japonensis</name>
    <dbReference type="NCBI Taxonomy" id="104662"/>
    <lineage>
        <taxon>Bacteria</taxon>
        <taxon>Pseudomonadati</taxon>
        <taxon>Bacteroidota</taxon>
        <taxon>Chitinophagia</taxon>
        <taxon>Chitinophagales</taxon>
        <taxon>Chitinophagaceae</taxon>
        <taxon>Chitinophaga</taxon>
    </lineage>
</organism>
<keyword evidence="2 5" id="KW-0238">DNA-binding</keyword>
<dbReference type="Proteomes" id="UP000316778">
    <property type="component" value="Unassembled WGS sequence"/>
</dbReference>
<evidence type="ECO:0000256" key="3">
    <source>
        <dbReference type="ARBA" id="ARBA00023163"/>
    </source>
</evidence>
<protein>
    <submittedName>
        <fullName evidence="5">AraC-like DNA-binding protein</fullName>
    </submittedName>
</protein>
<keyword evidence="3" id="KW-0804">Transcription</keyword>
<dbReference type="Gene3D" id="1.10.10.60">
    <property type="entry name" value="Homeodomain-like"/>
    <property type="match status" value="1"/>
</dbReference>
<dbReference type="EMBL" id="VLLG01000003">
    <property type="protein sequence ID" value="TWI87890.1"/>
    <property type="molecule type" value="Genomic_DNA"/>
</dbReference>
<proteinExistence type="predicted"/>
<comment type="caution">
    <text evidence="5">The sequence shown here is derived from an EMBL/GenBank/DDBJ whole genome shotgun (WGS) entry which is preliminary data.</text>
</comment>
<dbReference type="GO" id="GO:0003700">
    <property type="term" value="F:DNA-binding transcription factor activity"/>
    <property type="evidence" value="ECO:0007669"/>
    <property type="project" value="InterPro"/>
</dbReference>
<dbReference type="PANTHER" id="PTHR43280">
    <property type="entry name" value="ARAC-FAMILY TRANSCRIPTIONAL REGULATOR"/>
    <property type="match status" value="1"/>
</dbReference>
<dbReference type="InterPro" id="IPR018060">
    <property type="entry name" value="HTH_AraC"/>
</dbReference>
<dbReference type="PROSITE" id="PS01124">
    <property type="entry name" value="HTH_ARAC_FAMILY_2"/>
    <property type="match status" value="1"/>
</dbReference>
<keyword evidence="6" id="KW-1185">Reference proteome</keyword>
<gene>
    <name evidence="5" type="ORF">LX66_1964</name>
</gene>
<dbReference type="RefSeq" id="WP_145712439.1">
    <property type="nucleotide sequence ID" value="NZ_BAAAFY010000001.1"/>
</dbReference>
<evidence type="ECO:0000259" key="4">
    <source>
        <dbReference type="PROSITE" id="PS01124"/>
    </source>
</evidence>
<keyword evidence="1" id="KW-0805">Transcription regulation</keyword>
<evidence type="ECO:0000313" key="5">
    <source>
        <dbReference type="EMBL" id="TWI87890.1"/>
    </source>
</evidence>
<evidence type="ECO:0000256" key="1">
    <source>
        <dbReference type="ARBA" id="ARBA00023015"/>
    </source>
</evidence>
<dbReference type="GO" id="GO:0043565">
    <property type="term" value="F:sequence-specific DNA binding"/>
    <property type="evidence" value="ECO:0007669"/>
    <property type="project" value="InterPro"/>
</dbReference>
<dbReference type="SMART" id="SM00342">
    <property type="entry name" value="HTH_ARAC"/>
    <property type="match status" value="1"/>
</dbReference>
<accession>A0A562T4F1</accession>
<dbReference type="PRINTS" id="PR00032">
    <property type="entry name" value="HTHARAC"/>
</dbReference>
<dbReference type="Pfam" id="PF12833">
    <property type="entry name" value="HTH_18"/>
    <property type="match status" value="1"/>
</dbReference>
<evidence type="ECO:0000313" key="6">
    <source>
        <dbReference type="Proteomes" id="UP000316778"/>
    </source>
</evidence>
<dbReference type="OrthoDB" id="2585681at2"/>